<feature type="transmembrane region" description="Helical" evidence="1">
    <location>
        <begin position="72"/>
        <end position="92"/>
    </location>
</feature>
<dbReference type="Pfam" id="PF19040">
    <property type="entry name" value="SGNH"/>
    <property type="match status" value="1"/>
</dbReference>
<dbReference type="EMBL" id="UGOY01000001">
    <property type="protein sequence ID" value="STY21772.1"/>
    <property type="molecule type" value="Genomic_DNA"/>
</dbReference>
<feature type="transmembrane region" description="Helical" evidence="1">
    <location>
        <begin position="250"/>
        <end position="269"/>
    </location>
</feature>
<dbReference type="STRING" id="460.Lstg_3356"/>
<dbReference type="Proteomes" id="UP000054820">
    <property type="component" value="Unassembled WGS sequence"/>
</dbReference>
<dbReference type="EC" id="2.3.1.-" evidence="5"/>
<evidence type="ECO:0000256" key="1">
    <source>
        <dbReference type="SAM" id="Phobius"/>
    </source>
</evidence>
<reference evidence="4 6" key="1">
    <citation type="submission" date="2015-11" db="EMBL/GenBank/DDBJ databases">
        <title>Genomic analysis of 38 Legionella species identifies large and diverse effector repertoires.</title>
        <authorList>
            <person name="Burstein D."/>
            <person name="Amaro F."/>
            <person name="Zusman T."/>
            <person name="Lifshitz Z."/>
            <person name="Cohen O."/>
            <person name="Gilbert J.A."/>
            <person name="Pupko T."/>
            <person name="Shuman H.A."/>
            <person name="Segal G."/>
        </authorList>
    </citation>
    <scope>NUCLEOTIDE SEQUENCE [LARGE SCALE GENOMIC DNA]</scope>
    <source>
        <strain evidence="4 6">SC-18-C9</strain>
    </source>
</reference>
<dbReference type="GO" id="GO:0016747">
    <property type="term" value="F:acyltransferase activity, transferring groups other than amino-acyl groups"/>
    <property type="evidence" value="ECO:0007669"/>
    <property type="project" value="InterPro"/>
</dbReference>
<evidence type="ECO:0000313" key="6">
    <source>
        <dbReference type="Proteomes" id="UP000054820"/>
    </source>
</evidence>
<proteinExistence type="predicted"/>
<dbReference type="GO" id="GO:0009103">
    <property type="term" value="P:lipopolysaccharide biosynthetic process"/>
    <property type="evidence" value="ECO:0007669"/>
    <property type="project" value="TreeGrafter"/>
</dbReference>
<feature type="domain" description="SGNH" evidence="3">
    <location>
        <begin position="405"/>
        <end position="647"/>
    </location>
</feature>
<sequence>MKYRPDIDGLRAIAIVLVLTYHGGLSFFPSGFIGVDVFFVISGFLITRIIHESLQQGSFSFSDFYNRRLWRLQPVFICLLLSTTAFALLFFLPDDLMQYSRSARKTSLFLSNLFFDKTTTDYFSPDTHQIPLLHTWSLSIEWQCYFLLPCLIYGLHRFSPKRYLIPLLIGLTFIAFLGSLYNSKTLSAHTYYLFSSRIFEFLIGSCVVFIPVTFFVKNKYLLNLLGSLALITLLYLASSNPILAGYPNEYAFAVCIATGLLILIGTCSPRNILSQFLSSKPLVFIGLLSYSLYIWHWVVFSFLRYQSILETPFVLLGAFGLTFVLAYLSWRFIEKPSIRCKQMQFRYAFVLLLLAPIIALHLTDYFIKINQGFPQRFNDELLTIYQQLNQYDSPQRALCMADSSNKINRQCTIGAKKSDSKHALMIGDSFANHNWGFMDVLGQAANVSILMQTVSSCLTLPDIYLYDWWNFKNQIYPLCHELTKKFYQMIQNHHYDYVIIGELWSNYLGDKIINNLGDKRSYRLARKRFITALDRALSIIIASGAKPVLIHATATMQNNFHDCFFKHIKLRTSYKPHECDFTFNEVQWLNQLFKQMKSKYPQLIIIDPKEVQCMKNICKADVNGIPIYRDAGHITDYASYQFGKLYLQKFPNPLV</sequence>
<evidence type="ECO:0000259" key="3">
    <source>
        <dbReference type="Pfam" id="PF19040"/>
    </source>
</evidence>
<dbReference type="Proteomes" id="UP000255110">
    <property type="component" value="Unassembled WGS sequence"/>
</dbReference>
<dbReference type="PANTHER" id="PTHR23028:SF53">
    <property type="entry name" value="ACYL_TRANSF_3 DOMAIN-CONTAINING PROTEIN"/>
    <property type="match status" value="1"/>
</dbReference>
<feature type="transmembrane region" description="Helical" evidence="1">
    <location>
        <begin position="220"/>
        <end position="238"/>
    </location>
</feature>
<feature type="transmembrane region" description="Helical" evidence="1">
    <location>
        <begin position="163"/>
        <end position="181"/>
    </location>
</feature>
<feature type="domain" description="Acyltransferase 3" evidence="2">
    <location>
        <begin position="6"/>
        <end position="330"/>
    </location>
</feature>
<keyword evidence="1" id="KW-1133">Transmembrane helix</keyword>
<organism evidence="5 7">
    <name type="scientific">Legionella steigerwaltii</name>
    <dbReference type="NCBI Taxonomy" id="460"/>
    <lineage>
        <taxon>Bacteria</taxon>
        <taxon>Pseudomonadati</taxon>
        <taxon>Pseudomonadota</taxon>
        <taxon>Gammaproteobacteria</taxon>
        <taxon>Legionellales</taxon>
        <taxon>Legionellaceae</taxon>
        <taxon>Legionella</taxon>
    </lineage>
</organism>
<gene>
    <name evidence="5" type="primary">oatA</name>
    <name evidence="4" type="ORF">Lstg_3356</name>
    <name evidence="5" type="ORF">NCTC11991_00341</name>
</gene>
<feature type="transmembrane region" description="Helical" evidence="1">
    <location>
        <begin position="193"/>
        <end position="213"/>
    </location>
</feature>
<dbReference type="AlphaFoldDB" id="A0A378L766"/>
<dbReference type="PANTHER" id="PTHR23028">
    <property type="entry name" value="ACETYLTRANSFERASE"/>
    <property type="match status" value="1"/>
</dbReference>
<feature type="transmembrane region" description="Helical" evidence="1">
    <location>
        <begin position="281"/>
        <end position="300"/>
    </location>
</feature>
<evidence type="ECO:0000313" key="4">
    <source>
        <dbReference type="EMBL" id="KTD69915.1"/>
    </source>
</evidence>
<keyword evidence="1" id="KW-0812">Transmembrane</keyword>
<name>A0A378L766_9GAMM</name>
<dbReference type="Pfam" id="PF01757">
    <property type="entry name" value="Acyl_transf_3"/>
    <property type="match status" value="1"/>
</dbReference>
<accession>A0A378L766</accession>
<evidence type="ECO:0000313" key="7">
    <source>
        <dbReference type="Proteomes" id="UP000255110"/>
    </source>
</evidence>
<dbReference type="InterPro" id="IPR050879">
    <property type="entry name" value="Acyltransferase_3"/>
</dbReference>
<evidence type="ECO:0000259" key="2">
    <source>
        <dbReference type="Pfam" id="PF01757"/>
    </source>
</evidence>
<protein>
    <submittedName>
        <fullName evidence="5">Acetyltransferase</fullName>
        <ecNumber evidence="5">2.3.1.-</ecNumber>
    </submittedName>
</protein>
<dbReference type="GO" id="GO:0016020">
    <property type="term" value="C:membrane"/>
    <property type="evidence" value="ECO:0007669"/>
    <property type="project" value="TreeGrafter"/>
</dbReference>
<dbReference type="InterPro" id="IPR043968">
    <property type="entry name" value="SGNH"/>
</dbReference>
<feature type="transmembrane region" description="Helical" evidence="1">
    <location>
        <begin position="345"/>
        <end position="367"/>
    </location>
</feature>
<feature type="transmembrane region" description="Helical" evidence="1">
    <location>
        <begin position="7"/>
        <end position="25"/>
    </location>
</feature>
<dbReference type="InterPro" id="IPR002656">
    <property type="entry name" value="Acyl_transf_3_dom"/>
</dbReference>
<keyword evidence="6" id="KW-1185">Reference proteome</keyword>
<feature type="transmembrane region" description="Helical" evidence="1">
    <location>
        <begin position="312"/>
        <end position="333"/>
    </location>
</feature>
<keyword evidence="5" id="KW-0012">Acyltransferase</keyword>
<keyword evidence="1" id="KW-0472">Membrane</keyword>
<dbReference type="RefSeq" id="WP_058478837.1">
    <property type="nucleotide sequence ID" value="NZ_CAAAIO010000033.1"/>
</dbReference>
<evidence type="ECO:0000313" key="5">
    <source>
        <dbReference type="EMBL" id="STY21772.1"/>
    </source>
</evidence>
<dbReference type="EMBL" id="LNYZ01000043">
    <property type="protein sequence ID" value="KTD69915.1"/>
    <property type="molecule type" value="Genomic_DNA"/>
</dbReference>
<dbReference type="OrthoDB" id="9767863at2"/>
<keyword evidence="5" id="KW-0808">Transferase</keyword>
<reference evidence="5 7" key="2">
    <citation type="submission" date="2018-06" db="EMBL/GenBank/DDBJ databases">
        <authorList>
            <consortium name="Pathogen Informatics"/>
            <person name="Doyle S."/>
        </authorList>
    </citation>
    <scope>NUCLEOTIDE SEQUENCE [LARGE SCALE GENOMIC DNA]</scope>
    <source>
        <strain evidence="5 7">NCTC11991</strain>
    </source>
</reference>